<dbReference type="EMBL" id="MKKU01000223">
    <property type="protein sequence ID" value="RNF18734.1"/>
    <property type="molecule type" value="Genomic_DNA"/>
</dbReference>
<dbReference type="RefSeq" id="XP_029228587.1">
    <property type="nucleotide sequence ID" value="XM_029371386.1"/>
</dbReference>
<accession>A0A422PLZ1</accession>
<evidence type="ECO:0000256" key="1">
    <source>
        <dbReference type="SAM" id="MobiDB-lite"/>
    </source>
</evidence>
<dbReference type="AlphaFoldDB" id="A0A422PLZ1"/>
<evidence type="ECO:0000313" key="3">
    <source>
        <dbReference type="Proteomes" id="UP000284403"/>
    </source>
</evidence>
<dbReference type="GeneID" id="40318087"/>
<proteinExistence type="predicted"/>
<keyword evidence="3" id="KW-1185">Reference proteome</keyword>
<dbReference type="OrthoDB" id="270783at2759"/>
<comment type="caution">
    <text evidence="2">The sequence shown here is derived from an EMBL/GenBank/DDBJ whole genome shotgun (WGS) entry which is preliminary data.</text>
</comment>
<organism evidence="2 3">
    <name type="scientific">Trypanosoma conorhini</name>
    <dbReference type="NCBI Taxonomy" id="83891"/>
    <lineage>
        <taxon>Eukaryota</taxon>
        <taxon>Discoba</taxon>
        <taxon>Euglenozoa</taxon>
        <taxon>Kinetoplastea</taxon>
        <taxon>Metakinetoplastina</taxon>
        <taxon>Trypanosomatida</taxon>
        <taxon>Trypanosomatidae</taxon>
        <taxon>Trypanosoma</taxon>
    </lineage>
</organism>
<evidence type="ECO:0000313" key="2">
    <source>
        <dbReference type="EMBL" id="RNF18734.1"/>
    </source>
</evidence>
<sequence length="258" mass="29680">MSKAVPLPGITFAGTSYARSERVFEPLPRNDARRVRHREVVRFRSAPQAPARPRWNMSVLDEAHPFPERPIMHSLQRFEGVEVSTRGFPQTVRGTKHLENKFRPPLWTGRERNSSATNVDQRQRQRASFLSRVIASDFSEGKKKMRQGWDVSTMRWSFAGNVGEAEEGRRSYVEMNKRKGSFWNLESYRNPVTRVKEMNESIREAKRNGRMRREEASLPPLDARGAPAVFKMSNIDEWWHLDPTLTAASTTAAPTVDV</sequence>
<protein>
    <submittedName>
        <fullName evidence="2">Uncharacterized protein</fullName>
    </submittedName>
</protein>
<gene>
    <name evidence="2" type="ORF">Tco025E_04476</name>
</gene>
<feature type="region of interest" description="Disordered" evidence="1">
    <location>
        <begin position="105"/>
        <end position="124"/>
    </location>
</feature>
<name>A0A422PLZ1_9TRYP</name>
<dbReference type="Proteomes" id="UP000284403">
    <property type="component" value="Unassembled WGS sequence"/>
</dbReference>
<reference evidence="2 3" key="1">
    <citation type="journal article" date="2018" name="BMC Genomics">
        <title>Genomic comparison of Trypanosoma conorhini and Trypanosoma rangeli to Trypanosoma cruzi strains of high and low virulence.</title>
        <authorList>
            <person name="Bradwell K.R."/>
            <person name="Koparde V.N."/>
            <person name="Matveyev A.V."/>
            <person name="Serrano M.G."/>
            <person name="Alves J.M."/>
            <person name="Parikh H."/>
            <person name="Huang B."/>
            <person name="Lee V."/>
            <person name="Espinosa-Alvarez O."/>
            <person name="Ortiz P.A."/>
            <person name="Costa-Martins A.G."/>
            <person name="Teixeira M.M."/>
            <person name="Buck G.A."/>
        </authorList>
    </citation>
    <scope>NUCLEOTIDE SEQUENCE [LARGE SCALE GENOMIC DNA]</scope>
    <source>
        <strain evidence="2 3">025E</strain>
    </source>
</reference>